<dbReference type="eggNOG" id="KOG3429">
    <property type="taxonomic scope" value="Eukaryota"/>
</dbReference>
<reference evidence="3 4" key="1">
    <citation type="journal article" date="2011" name="Proc. Natl. Acad. Sci. U.S.A.">
        <title>Niche of harmful alga Aureococcus anophagefferens revealed through ecogenomics.</title>
        <authorList>
            <person name="Gobler C.J."/>
            <person name="Berry D.L."/>
            <person name="Dyhrman S.T."/>
            <person name="Wilhelm S.W."/>
            <person name="Salamov A."/>
            <person name="Lobanov A.V."/>
            <person name="Zhang Y."/>
            <person name="Collier J.L."/>
            <person name="Wurch L.L."/>
            <person name="Kustka A.B."/>
            <person name="Dill B.D."/>
            <person name="Shah M."/>
            <person name="VerBerkmoes N.C."/>
            <person name="Kuo A."/>
            <person name="Terry A."/>
            <person name="Pangilinan J."/>
            <person name="Lindquist E.A."/>
            <person name="Lucas S."/>
            <person name="Paulsen I.T."/>
            <person name="Hattenrath-Lehmann T.K."/>
            <person name="Talmage S.C."/>
            <person name="Walker E.A."/>
            <person name="Koch F."/>
            <person name="Burson A.M."/>
            <person name="Marcoval M.A."/>
            <person name="Tang Y.Z."/>
            <person name="Lecleir G.R."/>
            <person name="Coyne K.J."/>
            <person name="Berg G.M."/>
            <person name="Bertrand E.M."/>
            <person name="Saito M.A."/>
            <person name="Gladyshev V.N."/>
            <person name="Grigoriev I.V."/>
        </authorList>
    </citation>
    <scope>NUCLEOTIDE SEQUENCE [LARGE SCALE GENOMIC DNA]</scope>
    <source>
        <strain evidence="4">CCMP 1984</strain>
    </source>
</reference>
<dbReference type="PANTHER" id="PTHR47814">
    <property type="entry name" value="PEPTIDYL-TRNA HYDROLASE ARFB"/>
    <property type="match status" value="1"/>
</dbReference>
<dbReference type="InterPro" id="IPR000352">
    <property type="entry name" value="Pep_chain_release_fac_I"/>
</dbReference>
<evidence type="ECO:0000313" key="3">
    <source>
        <dbReference type="EMBL" id="EGB07752.1"/>
    </source>
</evidence>
<feature type="domain" description="Prokaryotic-type class I peptide chain release factors" evidence="2">
    <location>
        <begin position="36"/>
        <end position="158"/>
    </location>
</feature>
<dbReference type="Gene3D" id="3.30.160.20">
    <property type="match status" value="1"/>
</dbReference>
<feature type="compositionally biased region" description="Basic residues" evidence="1">
    <location>
        <begin position="141"/>
        <end position="152"/>
    </location>
</feature>
<keyword evidence="4" id="KW-1185">Reference proteome</keyword>
<organism evidence="4">
    <name type="scientific">Aureococcus anophagefferens</name>
    <name type="common">Harmful bloom alga</name>
    <dbReference type="NCBI Taxonomy" id="44056"/>
    <lineage>
        <taxon>Eukaryota</taxon>
        <taxon>Sar</taxon>
        <taxon>Stramenopiles</taxon>
        <taxon>Ochrophyta</taxon>
        <taxon>Pelagophyceae</taxon>
        <taxon>Pelagomonadales</taxon>
        <taxon>Pelagomonadaceae</taxon>
        <taxon>Aureococcus</taxon>
    </lineage>
</organism>
<dbReference type="RefSeq" id="XP_009037737.1">
    <property type="nucleotide sequence ID" value="XM_009039489.1"/>
</dbReference>
<proteinExistence type="predicted"/>
<dbReference type="InParanoid" id="F0YAU2"/>
<dbReference type="NCBIfam" id="NF006718">
    <property type="entry name" value="PRK09256.1"/>
    <property type="match status" value="1"/>
</dbReference>
<dbReference type="Pfam" id="PF00472">
    <property type="entry name" value="RF-1"/>
    <property type="match status" value="1"/>
</dbReference>
<gene>
    <name evidence="3" type="ORF">AURANDRAFT_64691</name>
</gene>
<evidence type="ECO:0000313" key="4">
    <source>
        <dbReference type="Proteomes" id="UP000002729"/>
    </source>
</evidence>
<dbReference type="PANTHER" id="PTHR47814:SF1">
    <property type="entry name" value="PEPTIDYL-TRNA HYDROLASE ARFB"/>
    <property type="match status" value="1"/>
</dbReference>
<dbReference type="OrthoDB" id="270639at2759"/>
<dbReference type="EMBL" id="GL833130">
    <property type="protein sequence ID" value="EGB07752.1"/>
    <property type="molecule type" value="Genomic_DNA"/>
</dbReference>
<name>F0YAU2_AURAN</name>
<dbReference type="OMA" id="SEHRSQW"/>
<evidence type="ECO:0000259" key="2">
    <source>
        <dbReference type="Pfam" id="PF00472"/>
    </source>
</evidence>
<protein>
    <recommendedName>
        <fullName evidence="2">Prokaryotic-type class I peptide chain release factors domain-containing protein</fullName>
    </recommendedName>
</protein>
<evidence type="ECO:0000256" key="1">
    <source>
        <dbReference type="SAM" id="MobiDB-lite"/>
    </source>
</evidence>
<dbReference type="GO" id="GO:0072344">
    <property type="term" value="P:rescue of stalled ribosome"/>
    <property type="evidence" value="ECO:0007669"/>
    <property type="project" value="TreeGrafter"/>
</dbReference>
<accession>F0YAU2</accession>
<dbReference type="GO" id="GO:0004045">
    <property type="term" value="F:peptidyl-tRNA hydrolase activity"/>
    <property type="evidence" value="ECO:0007669"/>
    <property type="project" value="TreeGrafter"/>
</dbReference>
<dbReference type="SUPFAM" id="SSF110916">
    <property type="entry name" value="Peptidyl-tRNA hydrolase domain-like"/>
    <property type="match status" value="1"/>
</dbReference>
<dbReference type="GO" id="GO:0043022">
    <property type="term" value="F:ribosome binding"/>
    <property type="evidence" value="ECO:0007669"/>
    <property type="project" value="TreeGrafter"/>
</dbReference>
<feature type="compositionally biased region" description="Basic and acidic residues" evidence="1">
    <location>
        <begin position="153"/>
        <end position="163"/>
    </location>
</feature>
<dbReference type="AlphaFoldDB" id="F0YAU2"/>
<dbReference type="FunCoup" id="F0YAU2">
    <property type="interactions" value="241"/>
</dbReference>
<dbReference type="KEGG" id="aaf:AURANDRAFT_64691"/>
<dbReference type="GeneID" id="20224955"/>
<feature type="region of interest" description="Disordered" evidence="1">
    <location>
        <begin position="134"/>
        <end position="163"/>
    </location>
</feature>
<dbReference type="GO" id="GO:0003747">
    <property type="term" value="F:translation release factor activity"/>
    <property type="evidence" value="ECO:0007669"/>
    <property type="project" value="InterPro"/>
</dbReference>
<dbReference type="Proteomes" id="UP000002729">
    <property type="component" value="Unassembled WGS sequence"/>
</dbReference>
<sequence>MLLSARATPFQLATRFFASGGGRGRTFLDRLRAEPGLVKFQFSRSSGPGGQNVNKVNTKAELRLDLRRAVGAAALPRDVADRLAAAATVTTEGVLAVASQAHRTQKGNREDCEAKLAALLDDAWDPPKKRALRVGISETTKRKRAEGKRRRGDVKSNRGRVDY</sequence>